<dbReference type="Pfam" id="PF26487">
    <property type="entry name" value="DUF8157_C"/>
    <property type="match status" value="1"/>
</dbReference>
<dbReference type="EMBL" id="QGMZ01000011">
    <property type="protein sequence ID" value="PWR75314.1"/>
    <property type="molecule type" value="Genomic_DNA"/>
</dbReference>
<dbReference type="RefSeq" id="WP_109940175.1">
    <property type="nucleotide sequence ID" value="NZ_CP176366.1"/>
</dbReference>
<sequence>MGKNKPFYVTENDKKRKETALSSKNKKQTEKKSTQLTSSKKTKLRIPSRLERLIEEYIEYKTKNPYQSPVTLNRIRQYILAQKAGYWNSNPKARYGKGYDVFAYLAYQAPGYLIQFKHILKFLDLKGVLPKDIILLDLGTGPGVVPLATIWYQKERKKGSLTIHAIERSIEFLEAFRFLVPEFIKGTSRIYTGDVQSCDITVQDCKIPDNITVLSCQNVLAELSHLSISEKAIMLMKYCSHVSEEGLIIIIEPAELRHSIELRKLQKELESRGLFVYAPCRMLRQGTCDYETCWSFEELPPMNPTRLMNELADEKDGYRFINQDIKFSFTIFTKRNIQKPLPSGFLNSATPLSELQDHLGELVNVTGVKMSRDIGNPNFSVFLICDGASITKTYLIIPRVLRNDDVKFAYRAGYGEILTIQNVRVRWNEKKNAFNLVSGVRTRLSATNI</sequence>
<dbReference type="OrthoDB" id="117536at2157"/>
<dbReference type="InterPro" id="IPR058959">
    <property type="entry name" value="DUF8157_C"/>
</dbReference>
<evidence type="ECO:0000259" key="2">
    <source>
        <dbReference type="Pfam" id="PF26487"/>
    </source>
</evidence>
<evidence type="ECO:0000313" key="4">
    <source>
        <dbReference type="Proteomes" id="UP000245934"/>
    </source>
</evidence>
<reference evidence="3 4" key="1">
    <citation type="submission" date="2018-05" db="EMBL/GenBank/DDBJ databases">
        <title>Draft genome of Methanospirillum stamsii Pt1.</title>
        <authorList>
            <person name="Dueholm M.S."/>
            <person name="Nielsen P.H."/>
            <person name="Bakmann L.F."/>
            <person name="Otzen D.E."/>
        </authorList>
    </citation>
    <scope>NUCLEOTIDE SEQUENCE [LARGE SCALE GENOMIC DNA]</scope>
    <source>
        <strain evidence="3 4">Pt1</strain>
    </source>
</reference>
<dbReference type="Gene3D" id="3.40.50.150">
    <property type="entry name" value="Vaccinia Virus protein VP39"/>
    <property type="match status" value="1"/>
</dbReference>
<accession>A0A2V2N5E3</accession>
<dbReference type="GeneID" id="97610762"/>
<dbReference type="InterPro" id="IPR029063">
    <property type="entry name" value="SAM-dependent_MTases_sf"/>
</dbReference>
<dbReference type="SUPFAM" id="SSF53335">
    <property type="entry name" value="S-adenosyl-L-methionine-dependent methyltransferases"/>
    <property type="match status" value="1"/>
</dbReference>
<dbReference type="Proteomes" id="UP000245934">
    <property type="component" value="Unassembled WGS sequence"/>
</dbReference>
<organism evidence="3 4">
    <name type="scientific">Methanospirillum stamsii</name>
    <dbReference type="NCBI Taxonomy" id="1277351"/>
    <lineage>
        <taxon>Archaea</taxon>
        <taxon>Methanobacteriati</taxon>
        <taxon>Methanobacteriota</taxon>
        <taxon>Stenosarchaea group</taxon>
        <taxon>Methanomicrobia</taxon>
        <taxon>Methanomicrobiales</taxon>
        <taxon>Methanospirillaceae</taxon>
        <taxon>Methanospirillum</taxon>
    </lineage>
</organism>
<proteinExistence type="predicted"/>
<protein>
    <recommendedName>
        <fullName evidence="2">DUF8157 domain-containing protein</fullName>
    </recommendedName>
</protein>
<feature type="domain" description="DUF8157" evidence="2">
    <location>
        <begin position="353"/>
        <end position="443"/>
    </location>
</feature>
<evidence type="ECO:0000256" key="1">
    <source>
        <dbReference type="SAM" id="MobiDB-lite"/>
    </source>
</evidence>
<keyword evidence="4" id="KW-1185">Reference proteome</keyword>
<name>A0A2V2N5E3_9EURY</name>
<gene>
    <name evidence="3" type="ORF">DLD82_05895</name>
</gene>
<comment type="caution">
    <text evidence="3">The sequence shown here is derived from an EMBL/GenBank/DDBJ whole genome shotgun (WGS) entry which is preliminary data.</text>
</comment>
<evidence type="ECO:0000313" key="3">
    <source>
        <dbReference type="EMBL" id="PWR75314.1"/>
    </source>
</evidence>
<feature type="region of interest" description="Disordered" evidence="1">
    <location>
        <begin position="1"/>
        <end position="41"/>
    </location>
</feature>
<dbReference type="AlphaFoldDB" id="A0A2V2N5E3"/>